<feature type="region of interest" description="Disordered" evidence="1">
    <location>
        <begin position="48"/>
        <end position="72"/>
    </location>
</feature>
<proteinExistence type="predicted"/>
<keyword evidence="3" id="KW-1185">Reference proteome</keyword>
<dbReference type="Proteomes" id="UP000657574">
    <property type="component" value="Unassembled WGS sequence"/>
</dbReference>
<protein>
    <submittedName>
        <fullName evidence="2">Uncharacterized protein</fullName>
    </submittedName>
</protein>
<comment type="caution">
    <text evidence="2">The sequence shown here is derived from an EMBL/GenBank/DDBJ whole genome shotgun (WGS) entry which is preliminary data.</text>
</comment>
<evidence type="ECO:0000313" key="3">
    <source>
        <dbReference type="Proteomes" id="UP000657574"/>
    </source>
</evidence>
<feature type="compositionally biased region" description="Polar residues" evidence="1">
    <location>
        <begin position="141"/>
        <end position="151"/>
    </location>
</feature>
<feature type="region of interest" description="Disordered" evidence="1">
    <location>
        <begin position="118"/>
        <end position="151"/>
    </location>
</feature>
<gene>
    <name evidence="2" type="ORF">GCM10010121_050660</name>
</gene>
<name>A0A917NX14_9ACTN</name>
<reference evidence="2" key="1">
    <citation type="journal article" date="2014" name="Int. J. Syst. Evol. Microbiol.">
        <title>Complete genome sequence of Corynebacterium casei LMG S-19264T (=DSM 44701T), isolated from a smear-ripened cheese.</title>
        <authorList>
            <consortium name="US DOE Joint Genome Institute (JGI-PGF)"/>
            <person name="Walter F."/>
            <person name="Albersmeier A."/>
            <person name="Kalinowski J."/>
            <person name="Ruckert C."/>
        </authorList>
    </citation>
    <scope>NUCLEOTIDE SEQUENCE</scope>
    <source>
        <strain evidence="2">JCM 3086</strain>
    </source>
</reference>
<dbReference type="EMBL" id="BMQA01000017">
    <property type="protein sequence ID" value="GGJ33343.1"/>
    <property type="molecule type" value="Genomic_DNA"/>
</dbReference>
<evidence type="ECO:0000256" key="1">
    <source>
        <dbReference type="SAM" id="MobiDB-lite"/>
    </source>
</evidence>
<evidence type="ECO:0000313" key="2">
    <source>
        <dbReference type="EMBL" id="GGJ33343.1"/>
    </source>
</evidence>
<sequence length="151" mass="16251">MLRRVEAVRDRDVDLPIRIGLPGPAGVLRLLCDAARFGVGTSAFIARNHGSSPTDLMGTAGPDRSPREPAREYDHGLHGELKVDFHTFGGLHTTAQWAARFRDEPGRQIFDDRALREQPGDAVRARRVGQTGGANLVISPACSSPGRSSGT</sequence>
<organism evidence="2 3">
    <name type="scientific">Streptomyces brasiliensis</name>
    <dbReference type="NCBI Taxonomy" id="1954"/>
    <lineage>
        <taxon>Bacteria</taxon>
        <taxon>Bacillati</taxon>
        <taxon>Actinomycetota</taxon>
        <taxon>Actinomycetes</taxon>
        <taxon>Kitasatosporales</taxon>
        <taxon>Streptomycetaceae</taxon>
        <taxon>Streptomyces</taxon>
    </lineage>
</organism>
<reference evidence="2" key="2">
    <citation type="submission" date="2020-09" db="EMBL/GenBank/DDBJ databases">
        <authorList>
            <person name="Sun Q."/>
            <person name="Ohkuma M."/>
        </authorList>
    </citation>
    <scope>NUCLEOTIDE SEQUENCE</scope>
    <source>
        <strain evidence="2">JCM 3086</strain>
    </source>
</reference>
<dbReference type="AlphaFoldDB" id="A0A917NX14"/>
<accession>A0A917NX14</accession>